<keyword evidence="1" id="KW-0472">Membrane</keyword>
<keyword evidence="2" id="KW-0328">Glycosyltransferase</keyword>
<evidence type="ECO:0000313" key="3">
    <source>
        <dbReference type="Proteomes" id="UP000232673"/>
    </source>
</evidence>
<dbReference type="GO" id="GO:0016757">
    <property type="term" value="F:glycosyltransferase activity"/>
    <property type="evidence" value="ECO:0007669"/>
    <property type="project" value="UniProtKB-KW"/>
</dbReference>
<feature type="transmembrane region" description="Helical" evidence="1">
    <location>
        <begin position="447"/>
        <end position="466"/>
    </location>
</feature>
<feature type="transmembrane region" description="Helical" evidence="1">
    <location>
        <begin position="237"/>
        <end position="262"/>
    </location>
</feature>
<evidence type="ECO:0000256" key="1">
    <source>
        <dbReference type="SAM" id="Phobius"/>
    </source>
</evidence>
<dbReference type="EMBL" id="LKTS01000034">
    <property type="protein sequence ID" value="PKD17568.1"/>
    <property type="molecule type" value="Genomic_DNA"/>
</dbReference>
<feature type="transmembrane region" description="Helical" evidence="1">
    <location>
        <begin position="162"/>
        <end position="184"/>
    </location>
</feature>
<keyword evidence="2" id="KW-0808">Transferase</keyword>
<name>A0A2N0TSA6_9FLAO</name>
<feature type="transmembrane region" description="Helical" evidence="1">
    <location>
        <begin position="69"/>
        <end position="87"/>
    </location>
</feature>
<organism evidence="2 3">
    <name type="scientific">Salegentibacter salinarum</name>
    <dbReference type="NCBI Taxonomy" id="447422"/>
    <lineage>
        <taxon>Bacteria</taxon>
        <taxon>Pseudomonadati</taxon>
        <taxon>Bacteroidota</taxon>
        <taxon>Flavobacteriia</taxon>
        <taxon>Flavobacteriales</taxon>
        <taxon>Flavobacteriaceae</taxon>
        <taxon>Salegentibacter</taxon>
    </lineage>
</organism>
<gene>
    <name evidence="2" type="ORF">APR41_04990</name>
</gene>
<accession>A0A2N0TSA6</accession>
<feature type="transmembrane region" description="Helical" evidence="1">
    <location>
        <begin position="20"/>
        <end position="38"/>
    </location>
</feature>
<comment type="caution">
    <text evidence="2">The sequence shown here is derived from an EMBL/GenBank/DDBJ whole genome shotgun (WGS) entry which is preliminary data.</text>
</comment>
<dbReference type="STRING" id="447422.SAMN05660903_01023"/>
<dbReference type="Proteomes" id="UP000232673">
    <property type="component" value="Unassembled WGS sequence"/>
</dbReference>
<feature type="transmembrane region" description="Helical" evidence="1">
    <location>
        <begin position="355"/>
        <end position="377"/>
    </location>
</feature>
<protein>
    <submittedName>
        <fullName evidence="2">Mannosyltransferase</fullName>
    </submittedName>
</protein>
<feature type="transmembrane region" description="Helical" evidence="1">
    <location>
        <begin position="389"/>
        <end position="409"/>
    </location>
</feature>
<proteinExistence type="predicted"/>
<feature type="transmembrane region" description="Helical" evidence="1">
    <location>
        <begin position="421"/>
        <end position="441"/>
    </location>
</feature>
<keyword evidence="1" id="KW-1133">Transmembrane helix</keyword>
<keyword evidence="3" id="KW-1185">Reference proteome</keyword>
<feature type="transmembrane region" description="Helical" evidence="1">
    <location>
        <begin position="295"/>
        <end position="314"/>
    </location>
</feature>
<keyword evidence="1" id="KW-0812">Transmembrane</keyword>
<dbReference type="RefSeq" id="WP_079712156.1">
    <property type="nucleotide sequence ID" value="NZ_FUZC01000003.1"/>
</dbReference>
<evidence type="ECO:0000313" key="2">
    <source>
        <dbReference type="EMBL" id="PKD17568.1"/>
    </source>
</evidence>
<sequence length="478" mass="55333">MTNHISLKKNVANFLKNHKFSLLLVLTGIAFYWSFGYDLERSDFIKLISLYAGLFFISFKLIQLEKNNFWLLAAITVLFRLIFIVATPNLSQDFYRFIWDGNLILEGLNPYLSVPNEFSTNAGLKDALNQGMGSLSAGNFTSYPPVNQLLFAFSVLLGGKSILGSVVVMRLLISLADLGILYFGRKLLLTLDLPTYQIFWFILNPFIIIEFTGNLHFEGVMLFFLIWSIYLLHKKKWIWSAILLGVSVSVKLLPLLFLPLLWNYFLKKRSFKNLPKNALIKNKIRQARELNFQKLLIYYLIVGITVLISFLPFISSELIYNFSASIALWFQKFEFNASVYYVIRWIGFQLKGYNIIETAGKILPFIVILILAGLAFFRKNDSTEKLLTTMLLGISAYFFLATTVHPWYIGTPLLLSVFTKFRFALVWSLLVILSYSAYANTEFQENFWLITIEYVVVIGVFILEFFQPKLLRRLPYYK</sequence>
<feature type="transmembrane region" description="Helical" evidence="1">
    <location>
        <begin position="44"/>
        <end position="62"/>
    </location>
</feature>
<feature type="transmembrane region" description="Helical" evidence="1">
    <location>
        <begin position="196"/>
        <end position="217"/>
    </location>
</feature>
<reference evidence="2 3" key="1">
    <citation type="submission" date="2015-10" db="EMBL/GenBank/DDBJ databases">
        <title>Draft genome sequence of Salegentibacter salinarum KCTC 12975.</title>
        <authorList>
            <person name="Lin W."/>
            <person name="Zheng Q."/>
        </authorList>
    </citation>
    <scope>NUCLEOTIDE SEQUENCE [LARGE SCALE GENOMIC DNA]</scope>
    <source>
        <strain evidence="2 3">KCTC 12975</strain>
    </source>
</reference>
<dbReference type="AlphaFoldDB" id="A0A2N0TSA6"/>
<dbReference type="Pfam" id="PF26314">
    <property type="entry name" value="MptA_B_family"/>
    <property type="match status" value="1"/>
</dbReference>
<dbReference type="OrthoDB" id="1491846at2"/>